<dbReference type="GeneID" id="9925944"/>
<proteinExistence type="predicted"/>
<evidence type="ECO:0000313" key="1">
    <source>
        <dbReference type="EMBL" id="ADG36018.1"/>
    </source>
</evidence>
<protein>
    <submittedName>
        <fullName evidence="1">Uncharacterized protein</fullName>
    </submittedName>
</protein>
<organism evidence="1 2">
    <name type="scientific">Acinetobacter phage Acj61</name>
    <dbReference type="NCBI Taxonomy" id="760732"/>
    <lineage>
        <taxon>Viruses</taxon>
        <taxon>Duplodnaviria</taxon>
        <taxon>Heunggongvirae</taxon>
        <taxon>Uroviricota</taxon>
        <taxon>Caudoviricetes</taxon>
        <taxon>Pantevenvirales</taxon>
        <taxon>Straboviridae</taxon>
        <taxon>Twarogvirinae</taxon>
        <taxon>Lasallevirus</taxon>
        <taxon>Lasallevirus Acj61</taxon>
        <taxon>Acinetobacter virus Acj61</taxon>
    </lineage>
</organism>
<evidence type="ECO:0000313" key="2">
    <source>
        <dbReference type="Proteomes" id="UP000008730"/>
    </source>
</evidence>
<dbReference type="RefSeq" id="YP_004009670.1">
    <property type="nucleotide sequence ID" value="NC_014661.1"/>
</dbReference>
<gene>
    <name evidence="1" type="ORF">Acj61p053</name>
</gene>
<name>E5E434_9CAUD</name>
<accession>E5E434</accession>
<keyword evidence="2" id="KW-1185">Reference proteome</keyword>
<sequence>MVQKIRITMVEFKEVKVFNPLKFWKGRQIVEQFIEKNTQQFVFNDRQNPNGSIFGLYLSEIYNVRHNIEWATHFINPNARLQNELAVQMIKTVRFEGPITIKTSREDGHKREFTMEYIEE</sequence>
<dbReference type="KEGG" id="vg:9925944"/>
<reference evidence="1 2" key="1">
    <citation type="journal article" date="2010" name="Virol. J.">
        <title>Genomes of the T4-related bacteriophages as windows on microbial genome evolution.</title>
        <authorList>
            <person name="Petrov V.M."/>
            <person name="Ratnayaka S."/>
            <person name="Nolan J.M."/>
            <person name="Miller E.S."/>
            <person name="Karam J.D."/>
        </authorList>
    </citation>
    <scope>NUCLEOTIDE SEQUENCE [LARGE SCALE GENOMIC DNA]</scope>
</reference>
<dbReference type="Proteomes" id="UP000008730">
    <property type="component" value="Segment"/>
</dbReference>
<dbReference type="EMBL" id="GU911519">
    <property type="protein sequence ID" value="ADG36018.1"/>
    <property type="molecule type" value="Genomic_DNA"/>
</dbReference>